<evidence type="ECO:0000259" key="5">
    <source>
        <dbReference type="Pfam" id="PF04542"/>
    </source>
</evidence>
<evidence type="ECO:0000256" key="4">
    <source>
        <dbReference type="ARBA" id="ARBA00023163"/>
    </source>
</evidence>
<dbReference type="PANTHER" id="PTHR43133:SF51">
    <property type="entry name" value="RNA POLYMERASE SIGMA FACTOR"/>
    <property type="match status" value="1"/>
</dbReference>
<dbReference type="InterPro" id="IPR007627">
    <property type="entry name" value="RNA_pol_sigma70_r2"/>
</dbReference>
<dbReference type="InterPro" id="IPR039425">
    <property type="entry name" value="RNA_pol_sigma-70-like"/>
</dbReference>
<evidence type="ECO:0000313" key="7">
    <source>
        <dbReference type="EMBL" id="QDV74114.1"/>
    </source>
</evidence>
<evidence type="ECO:0000256" key="3">
    <source>
        <dbReference type="ARBA" id="ARBA00023082"/>
    </source>
</evidence>
<dbReference type="Gene3D" id="1.10.1740.10">
    <property type="match status" value="1"/>
</dbReference>
<dbReference type="GO" id="GO:0006352">
    <property type="term" value="P:DNA-templated transcription initiation"/>
    <property type="evidence" value="ECO:0007669"/>
    <property type="project" value="InterPro"/>
</dbReference>
<evidence type="ECO:0000256" key="1">
    <source>
        <dbReference type="ARBA" id="ARBA00010641"/>
    </source>
</evidence>
<keyword evidence="4" id="KW-0804">Transcription</keyword>
<dbReference type="AlphaFoldDB" id="A0A518K8J8"/>
<evidence type="ECO:0000259" key="6">
    <source>
        <dbReference type="Pfam" id="PF08281"/>
    </source>
</evidence>
<dbReference type="NCBIfam" id="TIGR02937">
    <property type="entry name" value="sigma70-ECF"/>
    <property type="match status" value="1"/>
</dbReference>
<dbReference type="SUPFAM" id="SSF88659">
    <property type="entry name" value="Sigma3 and sigma4 domains of RNA polymerase sigma factors"/>
    <property type="match status" value="1"/>
</dbReference>
<keyword evidence="3" id="KW-0731">Sigma factor</keyword>
<sequence length="203" mass="23152">MSRIDHTDEPYDEAGRAPALEDLVLQDEGDAAPSESQRQDDFIQLLTEAQPRLLAYISMLLGSVQEADNILQETNLILWKKSDQFHPGDSFAAWSRKIAYYKTLSFLRDRGRRRVMIDHGLLELAVKQVDHKGDERQLALRHCLSELDEGQLSLLRLRYTVGDPLAEISRSLGKSEGAVKMALRRVRLILMECISRRLEAEHA</sequence>
<proteinExistence type="inferred from homology"/>
<accession>A0A518K8J8</accession>
<name>A0A518K8J8_9BACT</name>
<gene>
    <name evidence="7" type="primary">cnrH_4</name>
    <name evidence="7" type="ORF">Spa11_23130</name>
</gene>
<feature type="domain" description="RNA polymerase sigma-70 region 2" evidence="5">
    <location>
        <begin position="47"/>
        <end position="113"/>
    </location>
</feature>
<reference evidence="7 8" key="1">
    <citation type="submission" date="2019-02" db="EMBL/GenBank/DDBJ databases">
        <title>Deep-cultivation of Planctomycetes and their phenomic and genomic characterization uncovers novel biology.</title>
        <authorList>
            <person name="Wiegand S."/>
            <person name="Jogler M."/>
            <person name="Boedeker C."/>
            <person name="Pinto D."/>
            <person name="Vollmers J."/>
            <person name="Rivas-Marin E."/>
            <person name="Kohn T."/>
            <person name="Peeters S.H."/>
            <person name="Heuer A."/>
            <person name="Rast P."/>
            <person name="Oberbeckmann S."/>
            <person name="Bunk B."/>
            <person name="Jeske O."/>
            <person name="Meyerdierks A."/>
            <person name="Storesund J.E."/>
            <person name="Kallscheuer N."/>
            <person name="Luecker S."/>
            <person name="Lage O.M."/>
            <person name="Pohl T."/>
            <person name="Merkel B.J."/>
            <person name="Hornburger P."/>
            <person name="Mueller R.-W."/>
            <person name="Bruemmer F."/>
            <person name="Labrenz M."/>
            <person name="Spormann A.M."/>
            <person name="Op den Camp H."/>
            <person name="Overmann J."/>
            <person name="Amann R."/>
            <person name="Jetten M.S.M."/>
            <person name="Mascher T."/>
            <person name="Medema M.H."/>
            <person name="Devos D.P."/>
            <person name="Kaster A.-K."/>
            <person name="Ovreas L."/>
            <person name="Rohde M."/>
            <person name="Galperin M.Y."/>
            <person name="Jogler C."/>
        </authorList>
    </citation>
    <scope>NUCLEOTIDE SEQUENCE [LARGE SCALE GENOMIC DNA]</scope>
    <source>
        <strain evidence="7 8">Spa11</strain>
    </source>
</reference>
<dbReference type="InterPro" id="IPR013324">
    <property type="entry name" value="RNA_pol_sigma_r3/r4-like"/>
</dbReference>
<dbReference type="Proteomes" id="UP000316426">
    <property type="component" value="Chromosome"/>
</dbReference>
<dbReference type="KEGG" id="bmei:Spa11_23130"/>
<dbReference type="EMBL" id="CP036349">
    <property type="protein sequence ID" value="QDV74114.1"/>
    <property type="molecule type" value="Genomic_DNA"/>
</dbReference>
<evidence type="ECO:0000256" key="2">
    <source>
        <dbReference type="ARBA" id="ARBA00023015"/>
    </source>
</evidence>
<evidence type="ECO:0000313" key="8">
    <source>
        <dbReference type="Proteomes" id="UP000316426"/>
    </source>
</evidence>
<dbReference type="GO" id="GO:0016987">
    <property type="term" value="F:sigma factor activity"/>
    <property type="evidence" value="ECO:0007669"/>
    <property type="project" value="UniProtKB-KW"/>
</dbReference>
<dbReference type="Pfam" id="PF04542">
    <property type="entry name" value="Sigma70_r2"/>
    <property type="match status" value="1"/>
</dbReference>
<dbReference type="Pfam" id="PF08281">
    <property type="entry name" value="Sigma70_r4_2"/>
    <property type="match status" value="1"/>
</dbReference>
<dbReference type="Gene3D" id="1.10.10.10">
    <property type="entry name" value="Winged helix-like DNA-binding domain superfamily/Winged helix DNA-binding domain"/>
    <property type="match status" value="1"/>
</dbReference>
<dbReference type="NCBIfam" id="TIGR02989">
    <property type="entry name" value="Sig-70_gvs1"/>
    <property type="match status" value="1"/>
</dbReference>
<dbReference type="RefSeq" id="WP_145112231.1">
    <property type="nucleotide sequence ID" value="NZ_CP036349.1"/>
</dbReference>
<dbReference type="GO" id="GO:0003677">
    <property type="term" value="F:DNA binding"/>
    <property type="evidence" value="ECO:0007669"/>
    <property type="project" value="InterPro"/>
</dbReference>
<feature type="domain" description="RNA polymerase sigma factor 70 region 4 type 2" evidence="6">
    <location>
        <begin position="138"/>
        <end position="188"/>
    </location>
</feature>
<organism evidence="7 8">
    <name type="scientific">Botrimarina mediterranea</name>
    <dbReference type="NCBI Taxonomy" id="2528022"/>
    <lineage>
        <taxon>Bacteria</taxon>
        <taxon>Pseudomonadati</taxon>
        <taxon>Planctomycetota</taxon>
        <taxon>Planctomycetia</taxon>
        <taxon>Pirellulales</taxon>
        <taxon>Lacipirellulaceae</taxon>
        <taxon>Botrimarina</taxon>
    </lineage>
</organism>
<dbReference type="InterPro" id="IPR036388">
    <property type="entry name" value="WH-like_DNA-bd_sf"/>
</dbReference>
<dbReference type="PANTHER" id="PTHR43133">
    <property type="entry name" value="RNA POLYMERASE ECF-TYPE SIGMA FACTO"/>
    <property type="match status" value="1"/>
</dbReference>
<dbReference type="InterPro" id="IPR014284">
    <property type="entry name" value="RNA_pol_sigma-70_dom"/>
</dbReference>
<dbReference type="InterPro" id="IPR013325">
    <property type="entry name" value="RNA_pol_sigma_r2"/>
</dbReference>
<dbReference type="InterPro" id="IPR014331">
    <property type="entry name" value="RNA_pol_sigma70_ECF_RHOBA"/>
</dbReference>
<comment type="similarity">
    <text evidence="1">Belongs to the sigma-70 factor family. ECF subfamily.</text>
</comment>
<dbReference type="InterPro" id="IPR013249">
    <property type="entry name" value="RNA_pol_sigma70_r4_t2"/>
</dbReference>
<protein>
    <submittedName>
        <fullName evidence="7">RNA polymerase sigma factor CnrH</fullName>
    </submittedName>
</protein>
<keyword evidence="2" id="KW-0805">Transcription regulation</keyword>
<dbReference type="SUPFAM" id="SSF88946">
    <property type="entry name" value="Sigma2 domain of RNA polymerase sigma factors"/>
    <property type="match status" value="1"/>
</dbReference>
<keyword evidence="8" id="KW-1185">Reference proteome</keyword>